<comment type="caution">
    <text evidence="1">The sequence shown here is derived from an EMBL/GenBank/DDBJ whole genome shotgun (WGS) entry which is preliminary data.</text>
</comment>
<gene>
    <name evidence="1" type="ORF">EPI10_027471</name>
</gene>
<keyword evidence="1" id="KW-0808">Transferase</keyword>
<evidence type="ECO:0000313" key="1">
    <source>
        <dbReference type="EMBL" id="KAA3460850.1"/>
    </source>
</evidence>
<dbReference type="GO" id="GO:0016301">
    <property type="term" value="F:kinase activity"/>
    <property type="evidence" value="ECO:0007669"/>
    <property type="project" value="UniProtKB-KW"/>
</dbReference>
<dbReference type="Proteomes" id="UP000325315">
    <property type="component" value="Unassembled WGS sequence"/>
</dbReference>
<keyword evidence="2" id="KW-1185">Reference proteome</keyword>
<sequence length="118" mass="13035">MGGNAKINCRIMSYLSGKTVKNKTIIVGLKSDNCSREMLLQLLCLLVKPGDNVLAVHVQQMNDAFDPNTFHIHEDLCKSKQVDFLVKICTGNSYISVLSHQVREHYATILAIGCNISG</sequence>
<dbReference type="OrthoDB" id="4062651at2759"/>
<proteinExistence type="predicted"/>
<reference evidence="2" key="1">
    <citation type="journal article" date="2019" name="Plant Biotechnol. J.">
        <title>Genome sequencing of the Australian wild diploid species Gossypium australe highlights disease resistance and delayed gland morphogenesis.</title>
        <authorList>
            <person name="Cai Y."/>
            <person name="Cai X."/>
            <person name="Wang Q."/>
            <person name="Wang P."/>
            <person name="Zhang Y."/>
            <person name="Cai C."/>
            <person name="Xu Y."/>
            <person name="Wang K."/>
            <person name="Zhou Z."/>
            <person name="Wang C."/>
            <person name="Geng S."/>
            <person name="Li B."/>
            <person name="Dong Q."/>
            <person name="Hou Y."/>
            <person name="Wang H."/>
            <person name="Ai P."/>
            <person name="Liu Z."/>
            <person name="Yi F."/>
            <person name="Sun M."/>
            <person name="An G."/>
            <person name="Cheng J."/>
            <person name="Zhang Y."/>
            <person name="Shi Q."/>
            <person name="Xie Y."/>
            <person name="Shi X."/>
            <person name="Chang Y."/>
            <person name="Huang F."/>
            <person name="Chen Y."/>
            <person name="Hong S."/>
            <person name="Mi L."/>
            <person name="Sun Q."/>
            <person name="Zhang L."/>
            <person name="Zhou B."/>
            <person name="Peng R."/>
            <person name="Zhang X."/>
            <person name="Liu F."/>
        </authorList>
    </citation>
    <scope>NUCLEOTIDE SEQUENCE [LARGE SCALE GENOMIC DNA]</scope>
    <source>
        <strain evidence="2">cv. PA1801</strain>
    </source>
</reference>
<organism evidence="1 2">
    <name type="scientific">Gossypium australe</name>
    <dbReference type="NCBI Taxonomy" id="47621"/>
    <lineage>
        <taxon>Eukaryota</taxon>
        <taxon>Viridiplantae</taxon>
        <taxon>Streptophyta</taxon>
        <taxon>Embryophyta</taxon>
        <taxon>Tracheophyta</taxon>
        <taxon>Spermatophyta</taxon>
        <taxon>Magnoliopsida</taxon>
        <taxon>eudicotyledons</taxon>
        <taxon>Gunneridae</taxon>
        <taxon>Pentapetalae</taxon>
        <taxon>rosids</taxon>
        <taxon>malvids</taxon>
        <taxon>Malvales</taxon>
        <taxon>Malvaceae</taxon>
        <taxon>Malvoideae</taxon>
        <taxon>Gossypium</taxon>
    </lineage>
</organism>
<dbReference type="AlphaFoldDB" id="A0A5B6URY6"/>
<name>A0A5B6URY6_9ROSI</name>
<protein>
    <submittedName>
        <fullName evidence="1">PTI1-like tyrosine-protein kinase 2</fullName>
    </submittedName>
</protein>
<keyword evidence="1" id="KW-0418">Kinase</keyword>
<dbReference type="EMBL" id="SMMG02000009">
    <property type="protein sequence ID" value="KAA3460850.1"/>
    <property type="molecule type" value="Genomic_DNA"/>
</dbReference>
<accession>A0A5B6URY6</accession>
<evidence type="ECO:0000313" key="2">
    <source>
        <dbReference type="Proteomes" id="UP000325315"/>
    </source>
</evidence>